<dbReference type="AlphaFoldDB" id="A0A1Y2SQW8"/>
<gene>
    <name evidence="1" type="ORF">Xbed_00622</name>
</gene>
<dbReference type="GO" id="GO:0008168">
    <property type="term" value="F:methyltransferase activity"/>
    <property type="evidence" value="ECO:0007669"/>
    <property type="project" value="InterPro"/>
</dbReference>
<dbReference type="SUPFAM" id="SSF53790">
    <property type="entry name" value="Tetrapyrrole methylase"/>
    <property type="match status" value="1"/>
</dbReference>
<dbReference type="InterPro" id="IPR035996">
    <property type="entry name" value="4pyrrol_Methylase_sf"/>
</dbReference>
<dbReference type="RefSeq" id="WP_086111486.1">
    <property type="nucleotide sequence ID" value="NZ_CAWNHF010000134.1"/>
</dbReference>
<evidence type="ECO:0000313" key="1">
    <source>
        <dbReference type="EMBL" id="OTA21393.1"/>
    </source>
</evidence>
<reference evidence="1 2" key="1">
    <citation type="submission" date="2017-01" db="EMBL/GenBank/DDBJ databases">
        <title>Deconstructing symbiosis and pathogenesis requirements using a combined genomic-metabolomic approach.</title>
        <authorList>
            <person name="Tobias N.J."/>
            <person name="Wolff H."/>
            <person name="Djahanschiri B."/>
            <person name="Ebersberger I."/>
            <person name="Bode H.B."/>
        </authorList>
    </citation>
    <scope>NUCLEOTIDE SEQUENCE [LARGE SCALE GENOMIC DNA]</scope>
    <source>
        <strain evidence="1 2">DSM 4764</strain>
    </source>
</reference>
<sequence>MDKKVINIVGIGYYHTDISAAGLNALRTSNAIVSNFEIDEDDIKKFSPKSIIIRLNAMPTFLEERSNVYKEAAKEIIDIVIKHRVIAIPILGNPYVIEGIANQLYSIQNCDFKINVFSGPSIIDKLLIAFPSLITGQGFRVWDTSKATFSTRLDPFVDTVLLQVCRVGSSRHTLGCIPNKTWFSKLFEFIQLTYPDSSHLSLITLGLENEIKTVNLNKANDLYEYLTNKTTIIIHSPFKEIEDTEIAVMSRLVTPLDIAIL</sequence>
<dbReference type="Proteomes" id="UP000194204">
    <property type="component" value="Unassembled WGS sequence"/>
</dbReference>
<dbReference type="EMBL" id="MUBK01000003">
    <property type="protein sequence ID" value="OTA21393.1"/>
    <property type="molecule type" value="Genomic_DNA"/>
</dbReference>
<proteinExistence type="predicted"/>
<evidence type="ECO:0000313" key="2">
    <source>
        <dbReference type="Proteomes" id="UP000194204"/>
    </source>
</evidence>
<name>A0A1Y2SQW8_9GAMM</name>
<comment type="caution">
    <text evidence="1">The sequence shown here is derived from an EMBL/GenBank/DDBJ whole genome shotgun (WGS) entry which is preliminary data.</text>
</comment>
<keyword evidence="2" id="KW-1185">Reference proteome</keyword>
<evidence type="ECO:0008006" key="3">
    <source>
        <dbReference type="Google" id="ProtNLM"/>
    </source>
</evidence>
<protein>
    <recommendedName>
        <fullName evidence="3">Tetrapyrrole methylase domain-containing protein</fullName>
    </recommendedName>
</protein>
<organism evidence="1 2">
    <name type="scientific">Xenorhabdus beddingii</name>
    <dbReference type="NCBI Taxonomy" id="40578"/>
    <lineage>
        <taxon>Bacteria</taxon>
        <taxon>Pseudomonadati</taxon>
        <taxon>Pseudomonadota</taxon>
        <taxon>Gammaproteobacteria</taxon>
        <taxon>Enterobacterales</taxon>
        <taxon>Morganellaceae</taxon>
        <taxon>Xenorhabdus</taxon>
    </lineage>
</organism>
<accession>A0A1Y2SQW8</accession>